<gene>
    <name evidence="13" type="primary">LOC117578320</name>
</gene>
<dbReference type="RefSeq" id="XP_034119667.1">
    <property type="nucleotide sequence ID" value="XM_034263776.2"/>
</dbReference>
<dbReference type="Pfam" id="PF04130">
    <property type="entry name" value="GCP_C_terminal"/>
    <property type="match status" value="1"/>
</dbReference>
<evidence type="ECO:0000256" key="3">
    <source>
        <dbReference type="ARBA" id="ARBA00022490"/>
    </source>
</evidence>
<dbReference type="FunFam" id="1.20.120.1900:FF:000002">
    <property type="entry name" value="Gamma-tubulin complex component"/>
    <property type="match status" value="1"/>
</dbReference>
<feature type="domain" description="Gamma tubulin complex component C-terminal" evidence="10">
    <location>
        <begin position="596"/>
        <end position="941"/>
    </location>
</feature>
<dbReference type="Proteomes" id="UP000515160">
    <property type="component" value="Chromosome X"/>
</dbReference>
<evidence type="ECO:0000256" key="8">
    <source>
        <dbReference type="RuleBase" id="RU363050"/>
    </source>
</evidence>
<dbReference type="InterPro" id="IPR007259">
    <property type="entry name" value="GCP"/>
</dbReference>
<dbReference type="PANTHER" id="PTHR19302:SF13">
    <property type="entry name" value="GAMMA-TUBULIN COMPLEX COMPONENT 2"/>
    <property type="match status" value="1"/>
</dbReference>
<dbReference type="GO" id="GO:0000930">
    <property type="term" value="C:gamma-tubulin complex"/>
    <property type="evidence" value="ECO:0007669"/>
    <property type="project" value="TreeGrafter"/>
</dbReference>
<keyword evidence="4 8" id="KW-0493">Microtubule</keyword>
<evidence type="ECO:0000313" key="13">
    <source>
        <dbReference type="RefSeq" id="XP_034119667.1"/>
    </source>
</evidence>
<name>A0A6P8ZGC6_DROAB</name>
<feature type="region of interest" description="Disordered" evidence="9">
    <location>
        <begin position="145"/>
        <end position="187"/>
    </location>
</feature>
<dbReference type="InterPro" id="IPR040457">
    <property type="entry name" value="GCP_C"/>
</dbReference>
<accession>A0A6P8ZGC6</accession>
<dbReference type="OrthoDB" id="2192946at2759"/>
<evidence type="ECO:0000256" key="1">
    <source>
        <dbReference type="ARBA" id="ARBA00004300"/>
    </source>
</evidence>
<evidence type="ECO:0000313" key="12">
    <source>
        <dbReference type="Proteomes" id="UP000515160"/>
    </source>
</evidence>
<dbReference type="GO" id="GO:0043015">
    <property type="term" value="F:gamma-tubulin binding"/>
    <property type="evidence" value="ECO:0007669"/>
    <property type="project" value="InterPro"/>
</dbReference>
<comment type="similarity">
    <text evidence="2 8">Belongs to the TUBGCP family.</text>
</comment>
<keyword evidence="5 8" id="KW-0206">Cytoskeleton</keyword>
<dbReference type="GO" id="GO:0051011">
    <property type="term" value="F:microtubule minus-end binding"/>
    <property type="evidence" value="ECO:0007669"/>
    <property type="project" value="TreeGrafter"/>
</dbReference>
<dbReference type="GO" id="GO:0051321">
    <property type="term" value="P:meiotic cell cycle"/>
    <property type="evidence" value="ECO:0007669"/>
    <property type="project" value="TreeGrafter"/>
</dbReference>
<reference evidence="13" key="1">
    <citation type="submission" date="2025-08" db="UniProtKB">
        <authorList>
            <consortium name="RefSeq"/>
        </authorList>
    </citation>
    <scope>IDENTIFICATION</scope>
    <source>
        <strain evidence="13">15112-1751.03</strain>
        <tissue evidence="13">Whole Adult</tissue>
    </source>
</reference>
<comment type="subunit">
    <text evidence="7">Component of the gamma-tubulin ring complex (gTuRC) consisting of TUBGCP2, TUBGCP3, TUBGCP4, TUBGCP5 and TUBGCP6 and gamma-tubulin TUBG1 or TUBG2. TUBGCP2, TUBGCP3, TUBGCP4, TUBGCP5 and TUBGCP6 assemble in a 5:5:2:1:1 stoichiometry; each is associated with a gamma-tubulin, thereby arranging 14 gamma-tubulins in a helical manner. Gamma-tubulin at the first position is blocked by TUBGCP3 at the last position, allowing 13 protafilaments to grow into a microtubule. The gTuRC (via TUBGCP3 and TUBGCP6) interacts with ACTB and MZT1; the interactions form a luminal bridge that stabilizes the initial structure during complex assembly. The gTuRC (via TUBGCP2) interacts with MZT2A/MZT2B and CDK5RAP2 (via CM1 motif); the interactions play a role in gTuRC activation. Interacts with ATF5; the ATF5:PCNT:polyglutamylated tubulin (PGT) tripartite unites the mother centriole and the pericentriolar material (PCM) in the centrosome.</text>
</comment>
<evidence type="ECO:0000256" key="9">
    <source>
        <dbReference type="SAM" id="MobiDB-lite"/>
    </source>
</evidence>
<keyword evidence="3 8" id="KW-0963">Cytoplasm</keyword>
<dbReference type="GO" id="GO:0031122">
    <property type="term" value="P:cytoplasmic microtubule organization"/>
    <property type="evidence" value="ECO:0007669"/>
    <property type="project" value="TreeGrafter"/>
</dbReference>
<comment type="function">
    <text evidence="6">Component of the gamma-tubulin ring complex (gTuRC) which mediates microtubule nucleation. The gTuRC regulates the minus-end nucleation of alpha-beta tubulin heterodimers that grow into microtubule protafilaments, a critical step in centrosome duplication and spindle formation. Plays a role in neuronal migration.</text>
</comment>
<dbReference type="Pfam" id="PF17681">
    <property type="entry name" value="GCP_N_terminal"/>
    <property type="match status" value="1"/>
</dbReference>
<evidence type="ECO:0000259" key="10">
    <source>
        <dbReference type="Pfam" id="PF04130"/>
    </source>
</evidence>
<dbReference type="GO" id="GO:0007020">
    <property type="term" value="P:microtubule nucleation"/>
    <property type="evidence" value="ECO:0007669"/>
    <property type="project" value="InterPro"/>
</dbReference>
<organism evidence="12 13">
    <name type="scientific">Drosophila albomicans</name>
    <name type="common">Fruit fly</name>
    <dbReference type="NCBI Taxonomy" id="7291"/>
    <lineage>
        <taxon>Eukaryota</taxon>
        <taxon>Metazoa</taxon>
        <taxon>Ecdysozoa</taxon>
        <taxon>Arthropoda</taxon>
        <taxon>Hexapoda</taxon>
        <taxon>Insecta</taxon>
        <taxon>Pterygota</taxon>
        <taxon>Neoptera</taxon>
        <taxon>Endopterygota</taxon>
        <taxon>Diptera</taxon>
        <taxon>Brachycera</taxon>
        <taxon>Muscomorpha</taxon>
        <taxon>Ephydroidea</taxon>
        <taxon>Drosophilidae</taxon>
        <taxon>Drosophila</taxon>
    </lineage>
</organism>
<evidence type="ECO:0000256" key="5">
    <source>
        <dbReference type="ARBA" id="ARBA00023212"/>
    </source>
</evidence>
<dbReference type="AlphaFoldDB" id="A0A6P8ZGC6"/>
<dbReference type="GeneID" id="117578320"/>
<dbReference type="PANTHER" id="PTHR19302">
    <property type="entry name" value="GAMMA TUBULIN COMPLEX PROTEIN"/>
    <property type="match status" value="1"/>
</dbReference>
<feature type="region of interest" description="Disordered" evidence="9">
    <location>
        <begin position="864"/>
        <end position="893"/>
    </location>
</feature>
<dbReference type="GO" id="GO:0005874">
    <property type="term" value="C:microtubule"/>
    <property type="evidence" value="ECO:0007669"/>
    <property type="project" value="UniProtKB-KW"/>
</dbReference>
<dbReference type="GO" id="GO:0000278">
    <property type="term" value="P:mitotic cell cycle"/>
    <property type="evidence" value="ECO:0007669"/>
    <property type="project" value="TreeGrafter"/>
</dbReference>
<proteinExistence type="inferred from homology"/>
<feature type="domain" description="Gamma tubulin complex component protein N-terminal" evidence="11">
    <location>
        <begin position="301"/>
        <end position="593"/>
    </location>
</feature>
<evidence type="ECO:0000256" key="4">
    <source>
        <dbReference type="ARBA" id="ARBA00022701"/>
    </source>
</evidence>
<dbReference type="GO" id="GO:0005813">
    <property type="term" value="C:centrosome"/>
    <property type="evidence" value="ECO:0007669"/>
    <property type="project" value="UniProtKB-SubCell"/>
</dbReference>
<sequence>MAHAMANKTDPVRNVLSALIAESHSHLTPEKILREFRATADKRLTDSELLALLESISSKRINSRQVLDEITYVLERKDPMYALLKFTERITQEAKWHSNASVEYGKLPPASSTKLPHHYIDTMSIGSSSISTLSLADELHPPARKSLDLSYSTPVTSRKPDESPCLETLLTRRPSPSVPTESSSRGDLSMIKKRVMNAVAHMPVHESTNNRSANRSSLSLNGGNNTGITSNNATSIQAPSIQLSTSGGSVDLDLDFQDGMLEAQRTHMLWDYCKVEGQNQRPPAEIAAMPLESQQHALILDLIYCLSGVRGSYITPLPRDKSSSGLARYETRFTVHPGVDKALAEMVHEILPLASHFMAMQKVMAITNNRGQVNNSLNAALQDLTHDFYLLVAEAEAELDSQALTLPKLLYYLQPTMWVMEGLWSTLGEIQLSNLKGGDVLSHLCRCIKQLEGDKATQDVLISLTTKAAAPYMRMLQLWIHQGIIVDNTEEFLVVDNEVVHKGETMPEHYSDDYWEKRYTRRSHAVPTFLANHSDIILRTGKYLNVIRQCGKRVTCQKNNDAQFDPTKNLHVKLIEDAYFFAARQLLDVLLNENDLMGHLESVKRYLLLLQGDFIAQFMDACEDELSKNVDQVLPMTLENLLGLTLRLSSARSDPYKDDLHCELLTYDLVTQMSKIMDQEEEYWKTTDRLDLTGLECFAFTYEVKWPVSLVLNHIAITKYQMLFRQLFYCKHVERQLCKIWKENSMAKKFSAQAAELYRSAFTLRQRMMNAIQNLEYYMMIEIIEPNWHVFIEKMTKVENVDEVLNLHQDFLDLCLKNCMLTETSHLNRAIFKLCKICLNFCEFIQRSQRLFLDAELKSMVCDSSDESTDQSDSEPEVSDRPQDESSMAQTETFSESVKRFDLEFTGMLISFLKQINDLAKANTGDRFMNLVHRINFNSFYSEQMERMCVMDAMG</sequence>
<dbReference type="Gene3D" id="1.20.120.1900">
    <property type="entry name" value="Gamma-tubulin complex, C-terminal domain"/>
    <property type="match status" value="1"/>
</dbReference>
<evidence type="ECO:0000256" key="7">
    <source>
        <dbReference type="ARBA" id="ARBA00093572"/>
    </source>
</evidence>
<protein>
    <recommendedName>
        <fullName evidence="8">Gamma-tubulin complex component</fullName>
    </recommendedName>
</protein>
<dbReference type="GO" id="GO:0051225">
    <property type="term" value="P:spindle assembly"/>
    <property type="evidence" value="ECO:0007669"/>
    <property type="project" value="TreeGrafter"/>
</dbReference>
<evidence type="ECO:0000256" key="2">
    <source>
        <dbReference type="ARBA" id="ARBA00010337"/>
    </source>
</evidence>
<dbReference type="InterPro" id="IPR042241">
    <property type="entry name" value="GCP_C_sf"/>
</dbReference>
<comment type="subcellular location">
    <subcellularLocation>
        <location evidence="1">Cytoplasm</location>
        <location evidence="1">Cytoskeleton</location>
        <location evidence="1">Microtubule organizing center</location>
        <location evidence="1">Centrosome</location>
    </subcellularLocation>
</comment>
<feature type="compositionally biased region" description="Acidic residues" evidence="9">
    <location>
        <begin position="864"/>
        <end position="877"/>
    </location>
</feature>
<dbReference type="GO" id="GO:0000922">
    <property type="term" value="C:spindle pole"/>
    <property type="evidence" value="ECO:0007669"/>
    <property type="project" value="InterPro"/>
</dbReference>
<evidence type="ECO:0000259" key="11">
    <source>
        <dbReference type="Pfam" id="PF17681"/>
    </source>
</evidence>
<evidence type="ECO:0000256" key="6">
    <source>
        <dbReference type="ARBA" id="ARBA00093403"/>
    </source>
</evidence>
<dbReference type="InterPro" id="IPR041470">
    <property type="entry name" value="GCP_N"/>
</dbReference>
<keyword evidence="12" id="KW-1185">Reference proteome</keyword>
<dbReference type="CTD" id="32946"/>